<evidence type="ECO:0000256" key="5">
    <source>
        <dbReference type="SAM" id="Phobius"/>
    </source>
</evidence>
<dbReference type="Pfam" id="PF13664">
    <property type="entry name" value="DUF4149"/>
    <property type="match status" value="1"/>
</dbReference>
<evidence type="ECO:0000256" key="2">
    <source>
        <dbReference type="ARBA" id="ARBA00022692"/>
    </source>
</evidence>
<proteinExistence type="predicted"/>
<gene>
    <name evidence="7" type="ORF">GCM10011505_13040</name>
</gene>
<feature type="transmembrane region" description="Helical" evidence="5">
    <location>
        <begin position="12"/>
        <end position="34"/>
    </location>
</feature>
<evidence type="ECO:0000256" key="4">
    <source>
        <dbReference type="ARBA" id="ARBA00023136"/>
    </source>
</evidence>
<evidence type="ECO:0000313" key="8">
    <source>
        <dbReference type="Proteomes" id="UP000603352"/>
    </source>
</evidence>
<evidence type="ECO:0000256" key="3">
    <source>
        <dbReference type="ARBA" id="ARBA00022989"/>
    </source>
</evidence>
<feature type="transmembrane region" description="Helical" evidence="5">
    <location>
        <begin position="78"/>
        <end position="98"/>
    </location>
</feature>
<organism evidence="7 8">
    <name type="scientific">Tistrella bauzanensis</name>
    <dbReference type="NCBI Taxonomy" id="657419"/>
    <lineage>
        <taxon>Bacteria</taxon>
        <taxon>Pseudomonadati</taxon>
        <taxon>Pseudomonadota</taxon>
        <taxon>Alphaproteobacteria</taxon>
        <taxon>Geminicoccales</taxon>
        <taxon>Geminicoccaceae</taxon>
        <taxon>Tistrella</taxon>
    </lineage>
</organism>
<keyword evidence="8" id="KW-1185">Reference proteome</keyword>
<keyword evidence="4 5" id="KW-0472">Membrane</keyword>
<comment type="subcellular location">
    <subcellularLocation>
        <location evidence="1">Membrane</location>
    </subcellularLocation>
</comment>
<accession>A0ABQ1IDH9</accession>
<protein>
    <recommendedName>
        <fullName evidence="6">TMEM205-like domain-containing protein</fullName>
    </recommendedName>
</protein>
<feature type="transmembrane region" description="Helical" evidence="5">
    <location>
        <begin position="54"/>
        <end position="72"/>
    </location>
</feature>
<comment type="caution">
    <text evidence="7">The sequence shown here is derived from an EMBL/GenBank/DDBJ whole genome shotgun (WGS) entry which is preliminary data.</text>
</comment>
<feature type="transmembrane region" description="Helical" evidence="5">
    <location>
        <begin position="119"/>
        <end position="141"/>
    </location>
</feature>
<dbReference type="EMBL" id="BMDZ01000010">
    <property type="protein sequence ID" value="GGB32967.1"/>
    <property type="molecule type" value="Genomic_DNA"/>
</dbReference>
<evidence type="ECO:0000259" key="6">
    <source>
        <dbReference type="Pfam" id="PF13664"/>
    </source>
</evidence>
<sequence>MTSMAASAMVALYVSGIMLGAMVFFSGIVAPTVFTTLEPEPAALLIRRIFPRYYLVLILAGFVAAIAAAMAARWLPTLLFTLVAAGGLVARHGIMPAVNRARDAELAGGPFAGRRFQHLHRASMLLNVAQLIAAAIGFGLLA</sequence>
<evidence type="ECO:0000313" key="7">
    <source>
        <dbReference type="EMBL" id="GGB32967.1"/>
    </source>
</evidence>
<keyword evidence="3 5" id="KW-1133">Transmembrane helix</keyword>
<keyword evidence="2 5" id="KW-0812">Transmembrane</keyword>
<dbReference type="InterPro" id="IPR025423">
    <property type="entry name" value="TMEM205-like"/>
</dbReference>
<name>A0ABQ1IDH9_9PROT</name>
<dbReference type="RefSeq" id="WP_372402668.1">
    <property type="nucleotide sequence ID" value="NZ_CP121009.1"/>
</dbReference>
<feature type="domain" description="TMEM205-like" evidence="6">
    <location>
        <begin position="16"/>
        <end position="103"/>
    </location>
</feature>
<evidence type="ECO:0000256" key="1">
    <source>
        <dbReference type="ARBA" id="ARBA00004370"/>
    </source>
</evidence>
<reference evidence="8" key="1">
    <citation type="journal article" date="2019" name="Int. J. Syst. Evol. Microbiol.">
        <title>The Global Catalogue of Microorganisms (GCM) 10K type strain sequencing project: providing services to taxonomists for standard genome sequencing and annotation.</title>
        <authorList>
            <consortium name="The Broad Institute Genomics Platform"/>
            <consortium name="The Broad Institute Genome Sequencing Center for Infectious Disease"/>
            <person name="Wu L."/>
            <person name="Ma J."/>
        </authorList>
    </citation>
    <scope>NUCLEOTIDE SEQUENCE [LARGE SCALE GENOMIC DNA]</scope>
    <source>
        <strain evidence="8">CGMCC 1.10188</strain>
    </source>
</reference>
<dbReference type="Proteomes" id="UP000603352">
    <property type="component" value="Unassembled WGS sequence"/>
</dbReference>